<protein>
    <submittedName>
        <fullName evidence="14">Ion transporter</fullName>
    </submittedName>
</protein>
<feature type="transmembrane region" description="Helical" evidence="12">
    <location>
        <begin position="21"/>
        <end position="41"/>
    </location>
</feature>
<organism evidence="14 15">
    <name type="scientific">Pedobacter cryotolerans</name>
    <dbReference type="NCBI Taxonomy" id="2571270"/>
    <lineage>
        <taxon>Bacteria</taxon>
        <taxon>Pseudomonadati</taxon>
        <taxon>Bacteroidota</taxon>
        <taxon>Sphingobacteriia</taxon>
        <taxon>Sphingobacteriales</taxon>
        <taxon>Sphingobacteriaceae</taxon>
        <taxon>Pedobacter</taxon>
    </lineage>
</organism>
<keyword evidence="10 12" id="KW-0472">Membrane</keyword>
<evidence type="ECO:0000256" key="8">
    <source>
        <dbReference type="ARBA" id="ARBA00022989"/>
    </source>
</evidence>
<dbReference type="PANTHER" id="PTHR11537">
    <property type="entry name" value="VOLTAGE-GATED POTASSIUM CHANNEL"/>
    <property type="match status" value="1"/>
</dbReference>
<keyword evidence="9" id="KW-0406">Ion transport</keyword>
<dbReference type="InterPro" id="IPR005821">
    <property type="entry name" value="Ion_trans_dom"/>
</dbReference>
<proteinExistence type="predicted"/>
<feature type="domain" description="Ion transport" evidence="13">
    <location>
        <begin position="21"/>
        <end position="237"/>
    </location>
</feature>
<reference evidence="14 15" key="1">
    <citation type="submission" date="2019-04" db="EMBL/GenBank/DDBJ databases">
        <title>Pedobacter sp. AR-2-6 sp. nov., isolated from Arctic soil.</title>
        <authorList>
            <person name="Dahal R.H."/>
            <person name="Kim D.-U."/>
        </authorList>
    </citation>
    <scope>NUCLEOTIDE SEQUENCE [LARGE SCALE GENOMIC DNA]</scope>
    <source>
        <strain evidence="14 15">AR-2-6</strain>
    </source>
</reference>
<accession>A0A4U1CD64</accession>
<keyword evidence="2" id="KW-0813">Transport</keyword>
<keyword evidence="7" id="KW-0630">Potassium</keyword>
<comment type="caution">
    <text evidence="14">The sequence shown here is derived from an EMBL/GenBank/DDBJ whole genome shotgun (WGS) entry which is preliminary data.</text>
</comment>
<evidence type="ECO:0000256" key="11">
    <source>
        <dbReference type="ARBA" id="ARBA00023303"/>
    </source>
</evidence>
<feature type="transmembrane region" description="Helical" evidence="12">
    <location>
        <begin position="53"/>
        <end position="71"/>
    </location>
</feature>
<evidence type="ECO:0000313" key="15">
    <source>
        <dbReference type="Proteomes" id="UP000310477"/>
    </source>
</evidence>
<dbReference type="Gene3D" id="1.20.120.350">
    <property type="entry name" value="Voltage-gated potassium channels. Chain C"/>
    <property type="match status" value="1"/>
</dbReference>
<evidence type="ECO:0000256" key="2">
    <source>
        <dbReference type="ARBA" id="ARBA00022448"/>
    </source>
</evidence>
<evidence type="ECO:0000256" key="9">
    <source>
        <dbReference type="ARBA" id="ARBA00023065"/>
    </source>
</evidence>
<gene>
    <name evidence="14" type="ORF">FA045_06615</name>
</gene>
<dbReference type="GO" id="GO:0005249">
    <property type="term" value="F:voltage-gated potassium channel activity"/>
    <property type="evidence" value="ECO:0007669"/>
    <property type="project" value="InterPro"/>
</dbReference>
<keyword evidence="6" id="KW-0851">Voltage-gated channel</keyword>
<feature type="transmembrane region" description="Helical" evidence="12">
    <location>
        <begin position="148"/>
        <end position="169"/>
    </location>
</feature>
<keyword evidence="5" id="KW-0631">Potassium channel</keyword>
<dbReference type="PANTHER" id="PTHR11537:SF254">
    <property type="entry name" value="POTASSIUM VOLTAGE-GATED CHANNEL PROTEIN SHAB"/>
    <property type="match status" value="1"/>
</dbReference>
<feature type="transmembrane region" description="Helical" evidence="12">
    <location>
        <begin position="83"/>
        <end position="100"/>
    </location>
</feature>
<evidence type="ECO:0000259" key="13">
    <source>
        <dbReference type="Pfam" id="PF00520"/>
    </source>
</evidence>
<sequence length="262" mass="29971">MDKLREKVKEIIFGHDTKAGKLFDVILLWVILISVLIVILESIPSLHINYYRYFFYIEWIVTILFTIEYIIRVWSTKTPLRYIFSFWGIVDLLSILPTYLELINFGFHYLLAIRIFRLLRVFRILKLVRFNREAQKLLLALRGSGHKIGVFLMAVISIMVLLGTLMYVIEGGENGFTSIPQSIYWAVVTVTTVGFGDIVPQTVLGKFLSSIAMIMGYAIIAVPTGIITVELASKKSEDKVCEDCKHDNPDNANFCNQCGLKF</sequence>
<keyword evidence="11" id="KW-0407">Ion channel</keyword>
<evidence type="ECO:0000256" key="6">
    <source>
        <dbReference type="ARBA" id="ARBA00022882"/>
    </source>
</evidence>
<evidence type="ECO:0000256" key="10">
    <source>
        <dbReference type="ARBA" id="ARBA00023136"/>
    </source>
</evidence>
<feature type="transmembrane region" description="Helical" evidence="12">
    <location>
        <begin position="207"/>
        <end position="229"/>
    </location>
</feature>
<dbReference type="OrthoDB" id="9799090at2"/>
<evidence type="ECO:0000313" key="14">
    <source>
        <dbReference type="EMBL" id="TKC01914.1"/>
    </source>
</evidence>
<evidence type="ECO:0000256" key="7">
    <source>
        <dbReference type="ARBA" id="ARBA00022958"/>
    </source>
</evidence>
<dbReference type="SUPFAM" id="SSF81324">
    <property type="entry name" value="Voltage-gated potassium channels"/>
    <property type="match status" value="1"/>
</dbReference>
<evidence type="ECO:0000256" key="12">
    <source>
        <dbReference type="SAM" id="Phobius"/>
    </source>
</evidence>
<dbReference type="PRINTS" id="PR00169">
    <property type="entry name" value="KCHANNEL"/>
</dbReference>
<dbReference type="GO" id="GO:0008076">
    <property type="term" value="C:voltage-gated potassium channel complex"/>
    <property type="evidence" value="ECO:0007669"/>
    <property type="project" value="InterPro"/>
</dbReference>
<keyword evidence="4 12" id="KW-0812">Transmembrane</keyword>
<dbReference type="EMBL" id="SWBO01000003">
    <property type="protein sequence ID" value="TKC01914.1"/>
    <property type="molecule type" value="Genomic_DNA"/>
</dbReference>
<name>A0A4U1CD64_9SPHI</name>
<keyword evidence="15" id="KW-1185">Reference proteome</keyword>
<evidence type="ECO:0000256" key="1">
    <source>
        <dbReference type="ARBA" id="ARBA00004141"/>
    </source>
</evidence>
<evidence type="ECO:0000256" key="4">
    <source>
        <dbReference type="ARBA" id="ARBA00022692"/>
    </source>
</evidence>
<dbReference type="Gene3D" id="1.10.287.70">
    <property type="match status" value="1"/>
</dbReference>
<dbReference type="InterPro" id="IPR028325">
    <property type="entry name" value="VG_K_chnl"/>
</dbReference>
<dbReference type="Pfam" id="PF00520">
    <property type="entry name" value="Ion_trans"/>
    <property type="match status" value="1"/>
</dbReference>
<evidence type="ECO:0000256" key="3">
    <source>
        <dbReference type="ARBA" id="ARBA00022538"/>
    </source>
</evidence>
<evidence type="ECO:0000256" key="5">
    <source>
        <dbReference type="ARBA" id="ARBA00022826"/>
    </source>
</evidence>
<comment type="subcellular location">
    <subcellularLocation>
        <location evidence="1">Membrane</location>
        <topology evidence="1">Multi-pass membrane protein</topology>
    </subcellularLocation>
</comment>
<dbReference type="AlphaFoldDB" id="A0A4U1CD64"/>
<dbReference type="RefSeq" id="WP_136875740.1">
    <property type="nucleotide sequence ID" value="NZ_SWBO01000003.1"/>
</dbReference>
<dbReference type="InterPro" id="IPR027359">
    <property type="entry name" value="Volt_channel_dom_sf"/>
</dbReference>
<dbReference type="Proteomes" id="UP000310477">
    <property type="component" value="Unassembled WGS sequence"/>
</dbReference>
<dbReference type="GO" id="GO:0001508">
    <property type="term" value="P:action potential"/>
    <property type="evidence" value="ECO:0007669"/>
    <property type="project" value="TreeGrafter"/>
</dbReference>
<keyword evidence="8 12" id="KW-1133">Transmembrane helix</keyword>
<keyword evidence="3" id="KW-0633">Potassium transport</keyword>